<evidence type="ECO:0000256" key="8">
    <source>
        <dbReference type="ARBA" id="ARBA00023141"/>
    </source>
</evidence>
<evidence type="ECO:0000256" key="1">
    <source>
        <dbReference type="ARBA" id="ARBA00001933"/>
    </source>
</evidence>
<keyword evidence="8 11" id="KW-0057">Aromatic amino acid biosynthesis</keyword>
<comment type="catalytic activity">
    <reaction evidence="10 11">
        <text>(1S,2R)-1-C-(indol-3-yl)glycerol 3-phosphate + L-serine = D-glyceraldehyde 3-phosphate + L-tryptophan + H2O</text>
        <dbReference type="Rhea" id="RHEA:10532"/>
        <dbReference type="ChEBI" id="CHEBI:15377"/>
        <dbReference type="ChEBI" id="CHEBI:33384"/>
        <dbReference type="ChEBI" id="CHEBI:57912"/>
        <dbReference type="ChEBI" id="CHEBI:58866"/>
        <dbReference type="ChEBI" id="CHEBI:59776"/>
        <dbReference type="EC" id="4.2.1.20"/>
    </reaction>
</comment>
<feature type="domain" description="Tryptophan synthase beta chain-like PALP" evidence="12">
    <location>
        <begin position="50"/>
        <end position="366"/>
    </location>
</feature>
<comment type="caution">
    <text evidence="13">The sequence shown here is derived from an EMBL/GenBank/DDBJ whole genome shotgun (WGS) entry which is preliminary data.</text>
</comment>
<comment type="function">
    <text evidence="11">The beta subunit is responsible for the synthesis of L-tryptophan from indole and L-serine.</text>
</comment>
<dbReference type="HAMAP" id="MF_00133">
    <property type="entry name" value="Trp_synth_beta"/>
    <property type="match status" value="1"/>
</dbReference>
<dbReference type="InterPro" id="IPR023026">
    <property type="entry name" value="Trp_synth_beta/beta-like"/>
</dbReference>
<evidence type="ECO:0000313" key="14">
    <source>
        <dbReference type="Proteomes" id="UP000176609"/>
    </source>
</evidence>
<evidence type="ECO:0000256" key="4">
    <source>
        <dbReference type="ARBA" id="ARBA00011270"/>
    </source>
</evidence>
<keyword evidence="6 11" id="KW-0822">Tryptophan biosynthesis</keyword>
<dbReference type="GO" id="GO:0005737">
    <property type="term" value="C:cytoplasm"/>
    <property type="evidence" value="ECO:0007669"/>
    <property type="project" value="TreeGrafter"/>
</dbReference>
<dbReference type="InterPro" id="IPR036052">
    <property type="entry name" value="TrpB-like_PALP_sf"/>
</dbReference>
<name>A0A1F6ANB7_9BACT</name>
<dbReference type="InterPro" id="IPR006653">
    <property type="entry name" value="Trp_synth_b_CS"/>
</dbReference>
<evidence type="ECO:0000313" key="13">
    <source>
        <dbReference type="EMBL" id="OGG25757.1"/>
    </source>
</evidence>
<accession>A0A1F6ANB7</accession>
<evidence type="ECO:0000256" key="11">
    <source>
        <dbReference type="HAMAP-Rule" id="MF_00133"/>
    </source>
</evidence>
<dbReference type="PANTHER" id="PTHR48077">
    <property type="entry name" value="TRYPTOPHAN SYNTHASE-RELATED"/>
    <property type="match status" value="1"/>
</dbReference>
<evidence type="ECO:0000256" key="9">
    <source>
        <dbReference type="ARBA" id="ARBA00023239"/>
    </source>
</evidence>
<feature type="modified residue" description="N6-(pyridoxal phosphate)lysine" evidence="11">
    <location>
        <position position="84"/>
    </location>
</feature>
<organism evidence="13 14">
    <name type="scientific">Candidatus Gottesmanbacteria bacterium RIFCSPLOWO2_01_FULL_39_12b</name>
    <dbReference type="NCBI Taxonomy" id="1798388"/>
    <lineage>
        <taxon>Bacteria</taxon>
        <taxon>Candidatus Gottesmaniibacteriota</taxon>
    </lineage>
</organism>
<dbReference type="SUPFAM" id="SSF53686">
    <property type="entry name" value="Tryptophan synthase beta subunit-like PLP-dependent enzymes"/>
    <property type="match status" value="1"/>
</dbReference>
<sequence length="379" mass="41598">MTKGYFGQFGGQFVPELLYPALYELEKGFEAIKKDKSFQQEYQRLLSDFAGRPTSLYFARNTSEYLGFKVYFKREDLVNGGSHKLNNALGQALLAKYLGKKFIVTETAAGMHGVATTMAANVVGLECKVFMGVKDIARQKLNAEKIQLLGGVVVPVTRGAGILKDAVSEAEVSWIRDLRNTHYLIGSAVGPHPFPAIVAYFQRVIGEEAKKQIFEKEGKLPKAVIACGSGGSNALGIYQAFLMNKEIGLSFVEGEESAAFKHGSIGIFQGTKTYVLQDEFGMDRKTSSRAAGLNYPARGPQLAYLYSIGRVKAYTASDKNVLEAYTKMANLEGLLPAFETCHAIVELFKRKGKYKPDDVVILNFSGRGDKDIDTAIKLC</sequence>
<reference evidence="13 14" key="1">
    <citation type="journal article" date="2016" name="Nat. Commun.">
        <title>Thousands of microbial genomes shed light on interconnected biogeochemical processes in an aquifer system.</title>
        <authorList>
            <person name="Anantharaman K."/>
            <person name="Brown C.T."/>
            <person name="Hug L.A."/>
            <person name="Sharon I."/>
            <person name="Castelle C.J."/>
            <person name="Probst A.J."/>
            <person name="Thomas B.C."/>
            <person name="Singh A."/>
            <person name="Wilkins M.J."/>
            <person name="Karaoz U."/>
            <person name="Brodie E.L."/>
            <person name="Williams K.H."/>
            <person name="Hubbard S.S."/>
            <person name="Banfield J.F."/>
        </authorList>
    </citation>
    <scope>NUCLEOTIDE SEQUENCE [LARGE SCALE GENOMIC DNA]</scope>
</reference>
<proteinExistence type="inferred from homology"/>
<evidence type="ECO:0000259" key="12">
    <source>
        <dbReference type="Pfam" id="PF00291"/>
    </source>
</evidence>
<dbReference type="PROSITE" id="PS00168">
    <property type="entry name" value="TRP_SYNTHASE_BETA"/>
    <property type="match status" value="1"/>
</dbReference>
<comment type="subunit">
    <text evidence="4 11">Tetramer of two alpha and two beta chains.</text>
</comment>
<dbReference type="GO" id="GO:0004834">
    <property type="term" value="F:tryptophan synthase activity"/>
    <property type="evidence" value="ECO:0007669"/>
    <property type="project" value="UniProtKB-UniRule"/>
</dbReference>
<evidence type="ECO:0000256" key="5">
    <source>
        <dbReference type="ARBA" id="ARBA00022605"/>
    </source>
</evidence>
<dbReference type="EC" id="4.2.1.20" evidence="11"/>
<protein>
    <recommendedName>
        <fullName evidence="11">Tryptophan synthase beta chain</fullName>
        <ecNumber evidence="11">4.2.1.20</ecNumber>
    </recommendedName>
</protein>
<evidence type="ECO:0000256" key="10">
    <source>
        <dbReference type="ARBA" id="ARBA00049047"/>
    </source>
</evidence>
<evidence type="ECO:0000256" key="6">
    <source>
        <dbReference type="ARBA" id="ARBA00022822"/>
    </source>
</evidence>
<dbReference type="EMBL" id="MFJR01000015">
    <property type="protein sequence ID" value="OGG25757.1"/>
    <property type="molecule type" value="Genomic_DNA"/>
</dbReference>
<evidence type="ECO:0000256" key="2">
    <source>
        <dbReference type="ARBA" id="ARBA00004733"/>
    </source>
</evidence>
<dbReference type="UniPathway" id="UPA00035">
    <property type="reaction ID" value="UER00044"/>
</dbReference>
<dbReference type="InterPro" id="IPR006654">
    <property type="entry name" value="Trp_synth_beta"/>
</dbReference>
<dbReference type="Pfam" id="PF00291">
    <property type="entry name" value="PALP"/>
    <property type="match status" value="1"/>
</dbReference>
<gene>
    <name evidence="11" type="primary">trpB</name>
    <name evidence="13" type="ORF">A2960_05430</name>
</gene>
<dbReference type="PANTHER" id="PTHR48077:SF3">
    <property type="entry name" value="TRYPTOPHAN SYNTHASE"/>
    <property type="match status" value="1"/>
</dbReference>
<keyword evidence="5 11" id="KW-0028">Amino-acid biosynthesis</keyword>
<keyword evidence="7 11" id="KW-0663">Pyridoxal phosphate</keyword>
<dbReference type="Gene3D" id="3.40.50.1100">
    <property type="match status" value="2"/>
</dbReference>
<keyword evidence="9 11" id="KW-0456">Lyase</keyword>
<comment type="cofactor">
    <cofactor evidence="1 11">
        <name>pyridoxal 5'-phosphate</name>
        <dbReference type="ChEBI" id="CHEBI:597326"/>
    </cofactor>
</comment>
<dbReference type="Proteomes" id="UP000176609">
    <property type="component" value="Unassembled WGS sequence"/>
</dbReference>
<comment type="similarity">
    <text evidence="3 11">Belongs to the TrpB family.</text>
</comment>
<dbReference type="InterPro" id="IPR001926">
    <property type="entry name" value="TrpB-like_PALP"/>
</dbReference>
<dbReference type="AlphaFoldDB" id="A0A1F6ANB7"/>
<evidence type="ECO:0000256" key="3">
    <source>
        <dbReference type="ARBA" id="ARBA00009982"/>
    </source>
</evidence>
<comment type="pathway">
    <text evidence="2 11">Amino-acid biosynthesis; L-tryptophan biosynthesis; L-tryptophan from chorismate: step 5/5.</text>
</comment>
<dbReference type="NCBIfam" id="TIGR00263">
    <property type="entry name" value="trpB"/>
    <property type="match status" value="1"/>
</dbReference>
<dbReference type="PIRSF" id="PIRSF001413">
    <property type="entry name" value="Trp_syn_beta"/>
    <property type="match status" value="1"/>
</dbReference>
<evidence type="ECO:0000256" key="7">
    <source>
        <dbReference type="ARBA" id="ARBA00022898"/>
    </source>
</evidence>